<keyword evidence="3" id="KW-0808">Transferase</keyword>
<dbReference type="GO" id="GO:0032259">
    <property type="term" value="P:methylation"/>
    <property type="evidence" value="ECO:0007669"/>
    <property type="project" value="UniProtKB-KW"/>
</dbReference>
<dbReference type="GO" id="GO:0009007">
    <property type="term" value="F:site-specific DNA-methyltransferase (adenine-specific) activity"/>
    <property type="evidence" value="ECO:0007669"/>
    <property type="project" value="UniProtKB-EC"/>
</dbReference>
<dbReference type="InterPro" id="IPR029063">
    <property type="entry name" value="SAM-dependent_MTases_sf"/>
</dbReference>
<reference evidence="6 7" key="1">
    <citation type="submission" date="2019-12" db="EMBL/GenBank/DDBJ databases">
        <title>Draft genome sequences Bradyrhizobium cajani AMBPC1010, Bradyrhizobium pachyrhizi AMBPC1040 and Bradyrhizobium yuanmingense ALSPC3051, three plant growth promoting strains isolated from nodules of Cajanus cajan L. in Dominican Republic.</title>
        <authorList>
            <person name="Flores-Felix J.D."/>
            <person name="Araujo J."/>
            <person name="Diaz-Alcantara C."/>
            <person name="Gonzalez-Andres F."/>
            <person name="Velazquez E."/>
        </authorList>
    </citation>
    <scope>NUCLEOTIDE SEQUENCE [LARGE SCALE GENOMIC DNA]</scope>
    <source>
        <strain evidence="6 7">1010</strain>
    </source>
</reference>
<dbReference type="PRINTS" id="PR00508">
    <property type="entry name" value="S21N4MTFRASE"/>
</dbReference>
<keyword evidence="7" id="KW-1185">Reference proteome</keyword>
<comment type="catalytic activity">
    <reaction evidence="4">
        <text>a 2'-deoxyadenosine in DNA + S-adenosyl-L-methionine = an N(6)-methyl-2'-deoxyadenosine in DNA + S-adenosyl-L-homocysteine + H(+)</text>
        <dbReference type="Rhea" id="RHEA:15197"/>
        <dbReference type="Rhea" id="RHEA-COMP:12418"/>
        <dbReference type="Rhea" id="RHEA-COMP:12419"/>
        <dbReference type="ChEBI" id="CHEBI:15378"/>
        <dbReference type="ChEBI" id="CHEBI:57856"/>
        <dbReference type="ChEBI" id="CHEBI:59789"/>
        <dbReference type="ChEBI" id="CHEBI:90615"/>
        <dbReference type="ChEBI" id="CHEBI:90616"/>
        <dbReference type="EC" id="2.1.1.72"/>
    </reaction>
</comment>
<dbReference type="AlphaFoldDB" id="A0A844T7C3"/>
<evidence type="ECO:0000259" key="5">
    <source>
        <dbReference type="Pfam" id="PF01555"/>
    </source>
</evidence>
<evidence type="ECO:0000256" key="4">
    <source>
        <dbReference type="ARBA" id="ARBA00047942"/>
    </source>
</evidence>
<dbReference type="EMBL" id="WQNE01000006">
    <property type="protein sequence ID" value="MVT73505.1"/>
    <property type="molecule type" value="Genomic_DNA"/>
</dbReference>
<evidence type="ECO:0000256" key="3">
    <source>
        <dbReference type="ARBA" id="ARBA00022679"/>
    </source>
</evidence>
<organism evidence="6 7">
    <name type="scientific">Bradyrhizobium cajani</name>
    <dbReference type="NCBI Taxonomy" id="1928661"/>
    <lineage>
        <taxon>Bacteria</taxon>
        <taxon>Pseudomonadati</taxon>
        <taxon>Pseudomonadota</taxon>
        <taxon>Alphaproteobacteria</taxon>
        <taxon>Hyphomicrobiales</taxon>
        <taxon>Nitrobacteraceae</taxon>
        <taxon>Bradyrhizobium</taxon>
    </lineage>
</organism>
<proteinExistence type="predicted"/>
<accession>A0A844T7C3</accession>
<dbReference type="InterPro" id="IPR001091">
    <property type="entry name" value="RM_Methyltransferase"/>
</dbReference>
<dbReference type="GO" id="GO:0003677">
    <property type="term" value="F:DNA binding"/>
    <property type="evidence" value="ECO:0007669"/>
    <property type="project" value="InterPro"/>
</dbReference>
<dbReference type="Pfam" id="PF01555">
    <property type="entry name" value="N6_N4_Mtase"/>
    <property type="match status" value="1"/>
</dbReference>
<evidence type="ECO:0000256" key="2">
    <source>
        <dbReference type="ARBA" id="ARBA00022603"/>
    </source>
</evidence>
<gene>
    <name evidence="6" type="ORF">GPL20_10430</name>
</gene>
<comment type="caution">
    <text evidence="6">The sequence shown here is derived from an EMBL/GenBank/DDBJ whole genome shotgun (WGS) entry which is preliminary data.</text>
</comment>
<name>A0A844T7C3_9BRAD</name>
<keyword evidence="2" id="KW-0489">Methyltransferase</keyword>
<protein>
    <recommendedName>
        <fullName evidence="1">site-specific DNA-methyltransferase (adenine-specific)</fullName>
        <ecNumber evidence="1">2.1.1.72</ecNumber>
    </recommendedName>
</protein>
<dbReference type="RefSeq" id="WP_347340023.1">
    <property type="nucleotide sequence ID" value="NZ_JANADL010000005.1"/>
</dbReference>
<dbReference type="Proteomes" id="UP000449969">
    <property type="component" value="Unassembled WGS sequence"/>
</dbReference>
<feature type="domain" description="DNA methylase N-4/N-6" evidence="5">
    <location>
        <begin position="22"/>
        <end position="62"/>
    </location>
</feature>
<dbReference type="EC" id="2.1.1.72" evidence="1"/>
<dbReference type="Gene3D" id="3.40.50.150">
    <property type="entry name" value="Vaccinia Virus protein VP39"/>
    <property type="match status" value="1"/>
</dbReference>
<dbReference type="GO" id="GO:0008170">
    <property type="term" value="F:N-methyltransferase activity"/>
    <property type="evidence" value="ECO:0007669"/>
    <property type="project" value="InterPro"/>
</dbReference>
<sequence>MWRASSSRRGPTRRRSQSVSCSRLIEAFCPLDAILLDPFCGSGSTLVVARRAGRSGVGIELEA</sequence>
<evidence type="ECO:0000313" key="7">
    <source>
        <dbReference type="Proteomes" id="UP000449969"/>
    </source>
</evidence>
<evidence type="ECO:0000256" key="1">
    <source>
        <dbReference type="ARBA" id="ARBA00011900"/>
    </source>
</evidence>
<dbReference type="InterPro" id="IPR002941">
    <property type="entry name" value="DNA_methylase_N4/N6"/>
</dbReference>
<dbReference type="SUPFAM" id="SSF53335">
    <property type="entry name" value="S-adenosyl-L-methionine-dependent methyltransferases"/>
    <property type="match status" value="1"/>
</dbReference>
<evidence type="ECO:0000313" key="6">
    <source>
        <dbReference type="EMBL" id="MVT73505.1"/>
    </source>
</evidence>